<feature type="chain" id="PRO_5045595488" description="Ecp2 effector protein-like domain-containing protein" evidence="2">
    <location>
        <begin position="19"/>
        <end position="199"/>
    </location>
</feature>
<dbReference type="Proteomes" id="UP001480595">
    <property type="component" value="Unassembled WGS sequence"/>
</dbReference>
<keyword evidence="5" id="KW-1185">Reference proteome</keyword>
<protein>
    <recommendedName>
        <fullName evidence="3">Ecp2 effector protein-like domain-containing protein</fullName>
    </recommendedName>
</protein>
<name>A0ABR1UR32_9PEZI</name>
<feature type="domain" description="Ecp2 effector protein-like" evidence="3">
    <location>
        <begin position="78"/>
        <end position="181"/>
    </location>
</feature>
<evidence type="ECO:0000256" key="1">
    <source>
        <dbReference type="SAM" id="MobiDB-lite"/>
    </source>
</evidence>
<gene>
    <name evidence="4" type="ORF">PG994_007748</name>
</gene>
<dbReference type="EMBL" id="JAQQWL010000008">
    <property type="protein sequence ID" value="KAK8061382.1"/>
    <property type="molecule type" value="Genomic_DNA"/>
</dbReference>
<dbReference type="RefSeq" id="XP_066714644.1">
    <property type="nucleotide sequence ID" value="XM_066859157.1"/>
</dbReference>
<evidence type="ECO:0000313" key="5">
    <source>
        <dbReference type="Proteomes" id="UP001480595"/>
    </source>
</evidence>
<reference evidence="4 5" key="1">
    <citation type="submission" date="2023-01" db="EMBL/GenBank/DDBJ databases">
        <title>Analysis of 21 Apiospora genomes using comparative genomics revels a genus with tremendous synthesis potential of carbohydrate active enzymes and secondary metabolites.</title>
        <authorList>
            <person name="Sorensen T."/>
        </authorList>
    </citation>
    <scope>NUCLEOTIDE SEQUENCE [LARGE SCALE GENOMIC DNA]</scope>
    <source>
        <strain evidence="4 5">CBS 135458</strain>
    </source>
</reference>
<organism evidence="4 5">
    <name type="scientific">Apiospora phragmitis</name>
    <dbReference type="NCBI Taxonomy" id="2905665"/>
    <lineage>
        <taxon>Eukaryota</taxon>
        <taxon>Fungi</taxon>
        <taxon>Dikarya</taxon>
        <taxon>Ascomycota</taxon>
        <taxon>Pezizomycotina</taxon>
        <taxon>Sordariomycetes</taxon>
        <taxon>Xylariomycetidae</taxon>
        <taxon>Amphisphaeriales</taxon>
        <taxon>Apiosporaceae</taxon>
        <taxon>Apiospora</taxon>
    </lineage>
</organism>
<evidence type="ECO:0000259" key="3">
    <source>
        <dbReference type="Pfam" id="PF14856"/>
    </source>
</evidence>
<dbReference type="InterPro" id="IPR029226">
    <property type="entry name" value="Ecp2-like"/>
</dbReference>
<proteinExistence type="predicted"/>
<keyword evidence="2" id="KW-0732">Signal</keyword>
<comment type="caution">
    <text evidence="4">The sequence shown here is derived from an EMBL/GenBank/DDBJ whole genome shotgun (WGS) entry which is preliminary data.</text>
</comment>
<feature type="region of interest" description="Disordered" evidence="1">
    <location>
        <begin position="57"/>
        <end position="90"/>
    </location>
</feature>
<dbReference type="GeneID" id="92092220"/>
<sequence length="199" mass="21848">MMKLTITSLLCMTATTLAGAIPAPVAYRNVTLLDGTIMAMELPAGVRFVSEPNAAAVSSSSGHGKRLSWHPGSENDECEDNQYYTDKTTSSSPNVADCKWIADVESLPDNQGYFEGRAAQDYKDNGDWCRMMIHSTCVFGTKTSNMWGAKVGTHDIATEIYASIAKNYGRGVMQWEGRFKCWNESGEKSTVDWAVFTNT</sequence>
<evidence type="ECO:0000313" key="4">
    <source>
        <dbReference type="EMBL" id="KAK8061382.1"/>
    </source>
</evidence>
<evidence type="ECO:0000256" key="2">
    <source>
        <dbReference type="SAM" id="SignalP"/>
    </source>
</evidence>
<accession>A0ABR1UR32</accession>
<dbReference type="Pfam" id="PF14856">
    <property type="entry name" value="Hce2"/>
    <property type="match status" value="1"/>
</dbReference>
<feature type="signal peptide" evidence="2">
    <location>
        <begin position="1"/>
        <end position="18"/>
    </location>
</feature>